<gene>
    <name evidence="1" type="ORF">G3567_13105</name>
</gene>
<keyword evidence="2" id="KW-1185">Reference proteome</keyword>
<dbReference type="Proteomes" id="UP000478505">
    <property type="component" value="Unassembled WGS sequence"/>
</dbReference>
<dbReference type="EMBL" id="JAAIKD010000016">
    <property type="protein sequence ID" value="NEV95076.1"/>
    <property type="molecule type" value="Genomic_DNA"/>
</dbReference>
<comment type="caution">
    <text evidence="1">The sequence shown here is derived from an EMBL/GenBank/DDBJ whole genome shotgun (WGS) entry which is preliminary data.</text>
</comment>
<sequence>MKPTLIIILTFFFFNSFSQTVEELEHELSFYKSGEKWGNKKDIAYNLLEKDGLYSRAINYLVEVFGRNDQRDSISVLFDKLIKDNSEDPKLYLIRAGERNAHFAGLTFTQRIEYLKKAKQLDKDNIEATYSLGKIYYELFLKEFKNNKKKANLDHYATNAVDYFTDLCSIDERFKETTKYPLIQLYNYLGETHKSKELKLSNFQSSYFPVSSFVGLPEDWETTYSVDVITYVSDFSVSGIESALFSINWYSEHLNALDEPVLCDTLPTKIYRFTYLRTFDNPIVIRIENDNGTISIHWKVSDGAGGYEPGEIIERESKKLSMEDWKLIENKIDSIDFWNLPTVETGLMGTDGSQWILEGKTLGQYKVVDRWCGGKISSVCKELIELTDLKLKKDDIY</sequence>
<proteinExistence type="predicted"/>
<reference evidence="1 2" key="1">
    <citation type="submission" date="2020-02" db="EMBL/GenBank/DDBJ databases">
        <title>Flavobacteriaceae Psychroflexus bacterium YR1-1, complete genome.</title>
        <authorList>
            <person name="Li Y."/>
            <person name="Wu S."/>
        </authorList>
    </citation>
    <scope>NUCLEOTIDE SEQUENCE [LARGE SCALE GENOMIC DNA]</scope>
    <source>
        <strain evidence="1 2">YR1-1</strain>
    </source>
</reference>
<evidence type="ECO:0000313" key="2">
    <source>
        <dbReference type="Proteomes" id="UP000478505"/>
    </source>
</evidence>
<name>A0A6B3R347_9FLAO</name>
<accession>A0A6B3R347</accession>
<dbReference type="AlphaFoldDB" id="A0A6B3R347"/>
<dbReference type="InterPro" id="IPR011990">
    <property type="entry name" value="TPR-like_helical_dom_sf"/>
</dbReference>
<organism evidence="1 2">
    <name type="scientific">Psychroflexus aurantiacus</name>
    <dbReference type="NCBI Taxonomy" id="2709310"/>
    <lineage>
        <taxon>Bacteria</taxon>
        <taxon>Pseudomonadati</taxon>
        <taxon>Bacteroidota</taxon>
        <taxon>Flavobacteriia</taxon>
        <taxon>Flavobacteriales</taxon>
        <taxon>Flavobacteriaceae</taxon>
        <taxon>Psychroflexus</taxon>
    </lineage>
</organism>
<dbReference type="RefSeq" id="WP_164005770.1">
    <property type="nucleotide sequence ID" value="NZ_JAAIKD010000016.1"/>
</dbReference>
<evidence type="ECO:0000313" key="1">
    <source>
        <dbReference type="EMBL" id="NEV95076.1"/>
    </source>
</evidence>
<dbReference type="Gene3D" id="1.25.40.10">
    <property type="entry name" value="Tetratricopeptide repeat domain"/>
    <property type="match status" value="1"/>
</dbReference>
<evidence type="ECO:0008006" key="3">
    <source>
        <dbReference type="Google" id="ProtNLM"/>
    </source>
</evidence>
<protein>
    <recommendedName>
        <fullName evidence="3">Tetratricopeptide repeat-containing protein</fullName>
    </recommendedName>
</protein>